<evidence type="ECO:0000256" key="1">
    <source>
        <dbReference type="ARBA" id="ARBA00022754"/>
    </source>
</evidence>
<evidence type="ECO:0000313" key="6">
    <source>
        <dbReference type="RefSeq" id="XP_032801610.1"/>
    </source>
</evidence>
<dbReference type="InterPro" id="IPR003054">
    <property type="entry name" value="Keratin_II"/>
</dbReference>
<dbReference type="GO" id="GO:0045109">
    <property type="term" value="P:intermediate filament organization"/>
    <property type="evidence" value="ECO:0007669"/>
    <property type="project" value="TreeGrafter"/>
</dbReference>
<dbReference type="Gene3D" id="1.20.5.500">
    <property type="entry name" value="Single helix bin"/>
    <property type="match status" value="1"/>
</dbReference>
<evidence type="ECO:0000256" key="2">
    <source>
        <dbReference type="ARBA" id="ARBA00023054"/>
    </source>
</evidence>
<dbReference type="Pfam" id="PF00038">
    <property type="entry name" value="Filament"/>
    <property type="match status" value="1"/>
</dbReference>
<dbReference type="Gene3D" id="1.20.5.170">
    <property type="match status" value="1"/>
</dbReference>
<keyword evidence="1" id="KW-0403">Intermediate filament</keyword>
<accession>A0AAJ7SLP6</accession>
<dbReference type="InterPro" id="IPR039008">
    <property type="entry name" value="IF_rod_dom"/>
</dbReference>
<evidence type="ECO:0000256" key="3">
    <source>
        <dbReference type="SAM" id="Coils"/>
    </source>
</evidence>
<dbReference type="GO" id="GO:0031424">
    <property type="term" value="P:keratinization"/>
    <property type="evidence" value="ECO:0007669"/>
    <property type="project" value="TreeGrafter"/>
</dbReference>
<gene>
    <name evidence="6" type="primary">LOC116938535</name>
</gene>
<dbReference type="SUPFAM" id="SSF64593">
    <property type="entry name" value="Intermediate filament protein, coiled coil region"/>
    <property type="match status" value="2"/>
</dbReference>
<proteinExistence type="predicted"/>
<dbReference type="PRINTS" id="PR01276">
    <property type="entry name" value="TYPE2KERATIN"/>
</dbReference>
<dbReference type="GO" id="GO:0005615">
    <property type="term" value="C:extracellular space"/>
    <property type="evidence" value="ECO:0007669"/>
    <property type="project" value="TreeGrafter"/>
</dbReference>
<dbReference type="GO" id="GO:0030280">
    <property type="term" value="F:structural constituent of skin epidermis"/>
    <property type="evidence" value="ECO:0007669"/>
    <property type="project" value="TreeGrafter"/>
</dbReference>
<dbReference type="GeneID" id="116938535"/>
<dbReference type="RefSeq" id="XP_032801610.1">
    <property type="nucleotide sequence ID" value="XM_032945719.1"/>
</dbReference>
<dbReference type="Gene3D" id="1.20.5.1160">
    <property type="entry name" value="Vasodilator-stimulated phosphoprotein"/>
    <property type="match status" value="1"/>
</dbReference>
<evidence type="ECO:0000259" key="4">
    <source>
        <dbReference type="PROSITE" id="PS51842"/>
    </source>
</evidence>
<dbReference type="SMART" id="SM01391">
    <property type="entry name" value="Filament"/>
    <property type="match status" value="1"/>
</dbReference>
<evidence type="ECO:0000313" key="5">
    <source>
        <dbReference type="Proteomes" id="UP001318040"/>
    </source>
</evidence>
<dbReference type="GO" id="GO:0045095">
    <property type="term" value="C:keratin filament"/>
    <property type="evidence" value="ECO:0007669"/>
    <property type="project" value="InterPro"/>
</dbReference>
<feature type="domain" description="IF rod" evidence="4">
    <location>
        <begin position="82"/>
        <end position="395"/>
    </location>
</feature>
<dbReference type="PROSITE" id="PS51842">
    <property type="entry name" value="IF_ROD_2"/>
    <property type="match status" value="1"/>
</dbReference>
<organism evidence="5 6">
    <name type="scientific">Petromyzon marinus</name>
    <name type="common">Sea lamprey</name>
    <dbReference type="NCBI Taxonomy" id="7757"/>
    <lineage>
        <taxon>Eukaryota</taxon>
        <taxon>Metazoa</taxon>
        <taxon>Chordata</taxon>
        <taxon>Craniata</taxon>
        <taxon>Vertebrata</taxon>
        <taxon>Cyclostomata</taxon>
        <taxon>Hyperoartia</taxon>
        <taxon>Petromyzontiformes</taxon>
        <taxon>Petromyzontidae</taxon>
        <taxon>Petromyzon</taxon>
    </lineage>
</organism>
<sequence length="475" mass="53787">MSSLSASYVQHIGSSHSQHQRRRCLVNRSYGAGGGWCPSLQGPRTPVAFVPHGGTSRVRSWGVPPAPPPGIDRGVLPVRFQEKEQIKKVNDRFVRFIEKVGILEQQNKVLEVQWLLLQDRGARGSKVEASVFFQSQIHGLQRQLDTLERDKQRRQGELRLTQGLVEDFKNKYEEDKSIRNKAENEFVAVKQDFDDSCLVKAELEARLEGLKDEINFLRGIFEKELRDLETQIKDTLVSAGVDTSRSIDVQGMISDVHAQYELIAAKSQAEANEFYRKKYDLLSLSADPTDQEIRSNRNEMNNLHRQIQRVRGESDALKKQRASLQAAIAGAVDRGGLSVCEAKERIARLEEELHKDKQQKVQRVREYQELMNVKLALDIEIATYGRLLEGEESRLGCVTSQKQHFSLGFGSDLVNKGHHGSSHATTNFDKAINLYKPPNKTVEIRTTETRNGRILYESSEFIHEVIDFPGDAAVV</sequence>
<feature type="coiled-coil region" evidence="3">
    <location>
        <begin position="137"/>
        <end position="220"/>
    </location>
</feature>
<protein>
    <submittedName>
        <fullName evidence="6">Keratin, type II cytoskeletal 8-like</fullName>
    </submittedName>
</protein>
<keyword evidence="5" id="KW-1185">Reference proteome</keyword>
<dbReference type="Proteomes" id="UP001318040">
    <property type="component" value="Chromosome 4"/>
</dbReference>
<dbReference type="AlphaFoldDB" id="A0AAJ7SLP6"/>
<dbReference type="FunFam" id="1.20.5.1160:FF:000001">
    <property type="entry name" value="Keratin type II"/>
    <property type="match status" value="1"/>
</dbReference>
<reference evidence="6" key="1">
    <citation type="submission" date="2025-08" db="UniProtKB">
        <authorList>
            <consortium name="RefSeq"/>
        </authorList>
    </citation>
    <scope>IDENTIFICATION</scope>
    <source>
        <tissue evidence="6">Sperm</tissue>
    </source>
</reference>
<keyword evidence="2 3" id="KW-0175">Coiled coil</keyword>
<name>A0AAJ7SLP6_PETMA</name>
<dbReference type="PANTHER" id="PTHR45616:SF70">
    <property type="entry name" value="IF ROD DOMAIN-CONTAINING PROTEIN"/>
    <property type="match status" value="1"/>
</dbReference>
<feature type="coiled-coil region" evidence="3">
    <location>
        <begin position="293"/>
        <end position="366"/>
    </location>
</feature>
<dbReference type="KEGG" id="pmrn:116938535"/>
<dbReference type="PANTHER" id="PTHR45616">
    <property type="entry name" value="GATA-TYPE DOMAIN-CONTAINING PROTEIN"/>
    <property type="match status" value="1"/>
</dbReference>